<protein>
    <submittedName>
        <fullName evidence="2">Uncharacterized protein</fullName>
    </submittedName>
</protein>
<dbReference type="Proteomes" id="UP001141552">
    <property type="component" value="Unassembled WGS sequence"/>
</dbReference>
<organism evidence="2 3">
    <name type="scientific">Turnera subulata</name>
    <dbReference type="NCBI Taxonomy" id="218843"/>
    <lineage>
        <taxon>Eukaryota</taxon>
        <taxon>Viridiplantae</taxon>
        <taxon>Streptophyta</taxon>
        <taxon>Embryophyta</taxon>
        <taxon>Tracheophyta</taxon>
        <taxon>Spermatophyta</taxon>
        <taxon>Magnoliopsida</taxon>
        <taxon>eudicotyledons</taxon>
        <taxon>Gunneridae</taxon>
        <taxon>Pentapetalae</taxon>
        <taxon>rosids</taxon>
        <taxon>fabids</taxon>
        <taxon>Malpighiales</taxon>
        <taxon>Passifloraceae</taxon>
        <taxon>Turnera</taxon>
    </lineage>
</organism>
<reference evidence="2" key="1">
    <citation type="submission" date="2022-02" db="EMBL/GenBank/DDBJ databases">
        <authorList>
            <person name="Henning P.M."/>
            <person name="McCubbin A.G."/>
            <person name="Shore J.S."/>
        </authorList>
    </citation>
    <scope>NUCLEOTIDE SEQUENCE</scope>
    <source>
        <strain evidence="2">F60SS</strain>
        <tissue evidence="2">Leaves</tissue>
    </source>
</reference>
<dbReference type="EMBL" id="JAKUCV010003340">
    <property type="protein sequence ID" value="KAJ4839360.1"/>
    <property type="molecule type" value="Genomic_DNA"/>
</dbReference>
<keyword evidence="3" id="KW-1185">Reference proteome</keyword>
<feature type="compositionally biased region" description="Polar residues" evidence="1">
    <location>
        <begin position="205"/>
        <end position="228"/>
    </location>
</feature>
<feature type="region of interest" description="Disordered" evidence="1">
    <location>
        <begin position="128"/>
        <end position="165"/>
    </location>
</feature>
<comment type="caution">
    <text evidence="2">The sequence shown here is derived from an EMBL/GenBank/DDBJ whole genome shotgun (WGS) entry which is preliminary data.</text>
</comment>
<evidence type="ECO:0000313" key="2">
    <source>
        <dbReference type="EMBL" id="KAJ4839360.1"/>
    </source>
</evidence>
<sequence length="340" mass="37116">MPSLSDEVAVFVDTNMDTHIALSVSPAISVAEFKRELERMHARCFAKLGDIKVHDLMVKRKGCFYHLPESLPLRCAFQGLKGNWFLFVVVRASDSLDKHGLSQCLTAKDGIDSVIADADSSELLCTDPEKQKKEASSGKPSAVILSKDVPNRQKRRAKTKQGSSTLACRANDLDKECPGRIEETSGIDSGGSAGFQMYRNEESLVASSSIPRTPNERSSLVASRSIPRTPNERSYVKNDNSSDIGDCAMHHFAASTPPRPFPSLLPTDLLSAGVGNRLYGTASMRGERNYTVGERIMVAKSNIIISGNKYSPSFSFRRSRRGSSASNVLQSSVFEISDSD</sequence>
<name>A0A9Q0FZ60_9ROSI</name>
<accession>A0A9Q0FZ60</accession>
<evidence type="ECO:0000256" key="1">
    <source>
        <dbReference type="SAM" id="MobiDB-lite"/>
    </source>
</evidence>
<feature type="region of interest" description="Disordered" evidence="1">
    <location>
        <begin position="205"/>
        <end position="241"/>
    </location>
</feature>
<reference evidence="2" key="2">
    <citation type="journal article" date="2023" name="Plants (Basel)">
        <title>Annotation of the Turnera subulata (Passifloraceae) Draft Genome Reveals the S-Locus Evolved after the Divergence of Turneroideae from Passifloroideae in a Stepwise Manner.</title>
        <authorList>
            <person name="Henning P.M."/>
            <person name="Roalson E.H."/>
            <person name="Mir W."/>
            <person name="McCubbin A.G."/>
            <person name="Shore J.S."/>
        </authorList>
    </citation>
    <scope>NUCLEOTIDE SEQUENCE</scope>
    <source>
        <strain evidence="2">F60SS</strain>
    </source>
</reference>
<dbReference type="AlphaFoldDB" id="A0A9Q0FZ60"/>
<evidence type="ECO:0000313" key="3">
    <source>
        <dbReference type="Proteomes" id="UP001141552"/>
    </source>
</evidence>
<proteinExistence type="predicted"/>
<gene>
    <name evidence="2" type="ORF">Tsubulata_043157</name>
</gene>
<dbReference type="OrthoDB" id="1093005at2759"/>